<dbReference type="PANTHER" id="PTHR46594">
    <property type="entry name" value="P-TYPE CATION-TRANSPORTING ATPASE"/>
    <property type="match status" value="1"/>
</dbReference>
<feature type="domain" description="HMA" evidence="3">
    <location>
        <begin position="112"/>
        <end position="179"/>
    </location>
</feature>
<dbReference type="Gene3D" id="3.30.70.100">
    <property type="match status" value="2"/>
</dbReference>
<dbReference type="GO" id="GO:0046872">
    <property type="term" value="F:metal ion binding"/>
    <property type="evidence" value="ECO:0007669"/>
    <property type="project" value="UniProtKB-KW"/>
</dbReference>
<feature type="domain" description="HMA" evidence="3">
    <location>
        <begin position="35"/>
        <end position="111"/>
    </location>
</feature>
<dbReference type="PANTHER" id="PTHR46594:SF4">
    <property type="entry name" value="P-TYPE CATION-TRANSPORTING ATPASE"/>
    <property type="match status" value="1"/>
</dbReference>
<keyword evidence="2" id="KW-0732">Signal</keyword>
<dbReference type="PROSITE" id="PS01047">
    <property type="entry name" value="HMA_1"/>
    <property type="match status" value="1"/>
</dbReference>
<dbReference type="Proteomes" id="UP000320421">
    <property type="component" value="Chromosome"/>
</dbReference>
<dbReference type="CDD" id="cd00371">
    <property type="entry name" value="HMA"/>
    <property type="match status" value="2"/>
</dbReference>
<dbReference type="Pfam" id="PF00403">
    <property type="entry name" value="HMA"/>
    <property type="match status" value="2"/>
</dbReference>
<evidence type="ECO:0000256" key="2">
    <source>
        <dbReference type="SAM" id="SignalP"/>
    </source>
</evidence>
<organism evidence="4 5">
    <name type="scientific">Gimesia chilikensis</name>
    <dbReference type="NCBI Taxonomy" id="2605989"/>
    <lineage>
        <taxon>Bacteria</taxon>
        <taxon>Pseudomonadati</taxon>
        <taxon>Planctomycetota</taxon>
        <taxon>Planctomycetia</taxon>
        <taxon>Planctomycetales</taxon>
        <taxon>Planctomycetaceae</taxon>
        <taxon>Gimesia</taxon>
    </lineage>
</organism>
<dbReference type="PROSITE" id="PS50846">
    <property type="entry name" value="HMA_2"/>
    <property type="match status" value="2"/>
</dbReference>
<dbReference type="EMBL" id="CP036266">
    <property type="protein sequence ID" value="QDT19894.1"/>
    <property type="molecule type" value="Genomic_DNA"/>
</dbReference>
<proteinExistence type="predicted"/>
<name>A0A517PKJ6_9PLAN</name>
<sequence precursor="true">MNLNGFAGMTLAFAMLAAFSVVDAGEDQDRSLTLMTYSIGIQGMTCETCSAHAQKELAAVPGVVKSSVDWKTGRAWVTVQLPRQEDVRTANPRQISTKLATAVERSGYRPTVNYLLIIKGMTCEACSQHIQDAIVKVPGVSAASVNYKGGYAVVVPKDKARYLAQNLVAAVKKVGYTATVHTRP</sequence>
<evidence type="ECO:0000256" key="1">
    <source>
        <dbReference type="ARBA" id="ARBA00022723"/>
    </source>
</evidence>
<evidence type="ECO:0000313" key="4">
    <source>
        <dbReference type="EMBL" id="QDT19894.1"/>
    </source>
</evidence>
<evidence type="ECO:0000313" key="5">
    <source>
        <dbReference type="Proteomes" id="UP000320421"/>
    </source>
</evidence>
<dbReference type="InterPro" id="IPR006121">
    <property type="entry name" value="HMA_dom"/>
</dbReference>
<keyword evidence="1" id="KW-0479">Metal-binding</keyword>
<feature type="signal peptide" evidence="2">
    <location>
        <begin position="1"/>
        <end position="24"/>
    </location>
</feature>
<dbReference type="SUPFAM" id="SSF55008">
    <property type="entry name" value="HMA, heavy metal-associated domain"/>
    <property type="match status" value="2"/>
</dbReference>
<dbReference type="AlphaFoldDB" id="A0A517PKJ6"/>
<protein>
    <submittedName>
        <fullName evidence="4">Copper-transporting P-type ATPase</fullName>
    </submittedName>
</protein>
<reference evidence="4 5" key="1">
    <citation type="submission" date="2019-02" db="EMBL/GenBank/DDBJ databases">
        <title>Deep-cultivation of Planctomycetes and their phenomic and genomic characterization uncovers novel biology.</title>
        <authorList>
            <person name="Wiegand S."/>
            <person name="Jogler M."/>
            <person name="Boedeker C."/>
            <person name="Pinto D."/>
            <person name="Vollmers J."/>
            <person name="Rivas-Marin E."/>
            <person name="Kohn T."/>
            <person name="Peeters S.H."/>
            <person name="Heuer A."/>
            <person name="Rast P."/>
            <person name="Oberbeckmann S."/>
            <person name="Bunk B."/>
            <person name="Jeske O."/>
            <person name="Meyerdierks A."/>
            <person name="Storesund J.E."/>
            <person name="Kallscheuer N."/>
            <person name="Luecker S."/>
            <person name="Lage O.M."/>
            <person name="Pohl T."/>
            <person name="Merkel B.J."/>
            <person name="Hornburger P."/>
            <person name="Mueller R.-W."/>
            <person name="Bruemmer F."/>
            <person name="Labrenz M."/>
            <person name="Spormann A.M."/>
            <person name="Op den Camp H."/>
            <person name="Overmann J."/>
            <person name="Amann R."/>
            <person name="Jetten M.S.M."/>
            <person name="Mascher T."/>
            <person name="Medema M.H."/>
            <person name="Devos D.P."/>
            <person name="Kaster A.-K."/>
            <person name="Ovreas L."/>
            <person name="Rohde M."/>
            <person name="Galperin M.Y."/>
            <person name="Jogler C."/>
        </authorList>
    </citation>
    <scope>NUCLEOTIDE SEQUENCE [LARGE SCALE GENOMIC DNA]</scope>
    <source>
        <strain evidence="4 5">HG66A1</strain>
    </source>
</reference>
<dbReference type="InterPro" id="IPR036163">
    <property type="entry name" value="HMA_dom_sf"/>
</dbReference>
<keyword evidence="5" id="KW-1185">Reference proteome</keyword>
<dbReference type="InterPro" id="IPR017969">
    <property type="entry name" value="Heavy-metal-associated_CS"/>
</dbReference>
<feature type="chain" id="PRO_5021761789" evidence="2">
    <location>
        <begin position="25"/>
        <end position="184"/>
    </location>
</feature>
<accession>A0A517PKJ6</accession>
<gene>
    <name evidence="4" type="primary">actP_2</name>
    <name evidence="4" type="ORF">HG66A1_16620</name>
</gene>
<evidence type="ECO:0000259" key="3">
    <source>
        <dbReference type="PROSITE" id="PS50846"/>
    </source>
</evidence>